<comment type="caution">
    <text evidence="1">The sequence shown here is derived from an EMBL/GenBank/DDBJ whole genome shotgun (WGS) entry which is preliminary data.</text>
</comment>
<proteinExistence type="predicted"/>
<name>A0AAD1YA16_EUPCR</name>
<gene>
    <name evidence="1" type="ORF">ECRASSUSDP1_LOCUS28972</name>
</gene>
<accession>A0AAD1YA16</accession>
<keyword evidence="2" id="KW-1185">Reference proteome</keyword>
<dbReference type="Proteomes" id="UP001295684">
    <property type="component" value="Unassembled WGS sequence"/>
</dbReference>
<sequence length="116" mass="13543">MDFGLELFWIFRRSGGIIVYLFFKLLKQKLNMLHPKAPHLLELRSESKYNNPSKLYKPSKLSILPKIFCYPECIPHITKTTNPTTLTTPCSLPKLLPSFHHPHSQYCNWSNTKLTI</sequence>
<evidence type="ECO:0000313" key="1">
    <source>
        <dbReference type="EMBL" id="CAI2387342.1"/>
    </source>
</evidence>
<dbReference type="AlphaFoldDB" id="A0AAD1YA16"/>
<dbReference type="EMBL" id="CAMPGE010029859">
    <property type="protein sequence ID" value="CAI2387342.1"/>
    <property type="molecule type" value="Genomic_DNA"/>
</dbReference>
<reference evidence="1" key="1">
    <citation type="submission" date="2023-07" db="EMBL/GenBank/DDBJ databases">
        <authorList>
            <consortium name="AG Swart"/>
            <person name="Singh M."/>
            <person name="Singh A."/>
            <person name="Seah K."/>
            <person name="Emmerich C."/>
        </authorList>
    </citation>
    <scope>NUCLEOTIDE SEQUENCE</scope>
    <source>
        <strain evidence="1">DP1</strain>
    </source>
</reference>
<organism evidence="1 2">
    <name type="scientific">Euplotes crassus</name>
    <dbReference type="NCBI Taxonomy" id="5936"/>
    <lineage>
        <taxon>Eukaryota</taxon>
        <taxon>Sar</taxon>
        <taxon>Alveolata</taxon>
        <taxon>Ciliophora</taxon>
        <taxon>Intramacronucleata</taxon>
        <taxon>Spirotrichea</taxon>
        <taxon>Hypotrichia</taxon>
        <taxon>Euplotida</taxon>
        <taxon>Euplotidae</taxon>
        <taxon>Moneuplotes</taxon>
    </lineage>
</organism>
<evidence type="ECO:0000313" key="2">
    <source>
        <dbReference type="Proteomes" id="UP001295684"/>
    </source>
</evidence>
<protein>
    <submittedName>
        <fullName evidence="1">Uncharacterized protein</fullName>
    </submittedName>
</protein>